<dbReference type="SUPFAM" id="SSF56300">
    <property type="entry name" value="Metallo-dependent phosphatases"/>
    <property type="match status" value="1"/>
</dbReference>
<evidence type="ECO:0000256" key="5">
    <source>
        <dbReference type="ARBA" id="ARBA00023136"/>
    </source>
</evidence>
<keyword evidence="1" id="KW-1003">Cell membrane</keyword>
<dbReference type="PANTHER" id="PTHR34990:SF1">
    <property type="entry name" value="UDP-2,3-DIACYLGLUCOSAMINE HYDROLASE"/>
    <property type="match status" value="1"/>
</dbReference>
<organism evidence="8 9">
    <name type="scientific">Eiseniibacteriota bacterium</name>
    <dbReference type="NCBI Taxonomy" id="2212470"/>
    <lineage>
        <taxon>Bacteria</taxon>
        <taxon>Candidatus Eiseniibacteriota</taxon>
    </lineage>
</organism>
<evidence type="ECO:0000256" key="2">
    <source>
        <dbReference type="ARBA" id="ARBA00022519"/>
    </source>
</evidence>
<evidence type="ECO:0000259" key="7">
    <source>
        <dbReference type="Pfam" id="PF00149"/>
    </source>
</evidence>
<dbReference type="Pfam" id="PF00149">
    <property type="entry name" value="Metallophos"/>
    <property type="match status" value="1"/>
</dbReference>
<comment type="caution">
    <text evidence="8">The sequence shown here is derived from an EMBL/GenBank/DDBJ whole genome shotgun (WGS) entry which is preliminary data.</text>
</comment>
<gene>
    <name evidence="8" type="ORF">KJ970_13015</name>
</gene>
<dbReference type="GO" id="GO:0046872">
    <property type="term" value="F:metal ion binding"/>
    <property type="evidence" value="ECO:0007669"/>
    <property type="project" value="UniProtKB-KW"/>
</dbReference>
<evidence type="ECO:0000256" key="6">
    <source>
        <dbReference type="ARBA" id="ARBA00023211"/>
    </source>
</evidence>
<name>A0A948RVK8_UNCEI</name>
<dbReference type="CDD" id="cd07398">
    <property type="entry name" value="MPP_YbbF-LpxH"/>
    <property type="match status" value="1"/>
</dbReference>
<evidence type="ECO:0000256" key="1">
    <source>
        <dbReference type="ARBA" id="ARBA00022475"/>
    </source>
</evidence>
<evidence type="ECO:0000313" key="8">
    <source>
        <dbReference type="EMBL" id="MBU2691835.1"/>
    </source>
</evidence>
<dbReference type="GO" id="GO:0009245">
    <property type="term" value="P:lipid A biosynthetic process"/>
    <property type="evidence" value="ECO:0007669"/>
    <property type="project" value="TreeGrafter"/>
</dbReference>
<dbReference type="PANTHER" id="PTHR34990">
    <property type="entry name" value="UDP-2,3-DIACYLGLUCOSAMINE HYDROLASE-RELATED"/>
    <property type="match status" value="1"/>
</dbReference>
<dbReference type="EMBL" id="JAHJDP010000077">
    <property type="protein sequence ID" value="MBU2691835.1"/>
    <property type="molecule type" value="Genomic_DNA"/>
</dbReference>
<evidence type="ECO:0000256" key="3">
    <source>
        <dbReference type="ARBA" id="ARBA00022723"/>
    </source>
</evidence>
<keyword evidence="4" id="KW-0378">Hydrolase</keyword>
<dbReference type="GO" id="GO:0016020">
    <property type="term" value="C:membrane"/>
    <property type="evidence" value="ECO:0007669"/>
    <property type="project" value="GOC"/>
</dbReference>
<protein>
    <submittedName>
        <fullName evidence="8">UDP-2,3-diacylglucosamine diphosphatase</fullName>
    </submittedName>
</protein>
<reference evidence="8" key="1">
    <citation type="submission" date="2021-05" db="EMBL/GenBank/DDBJ databases">
        <title>Energy efficiency and biological interactions define the core microbiome of deep oligotrophic groundwater.</title>
        <authorList>
            <person name="Mehrshad M."/>
            <person name="Lopez-Fernandez M."/>
            <person name="Bell E."/>
            <person name="Bernier-Latmani R."/>
            <person name="Bertilsson S."/>
            <person name="Dopson M."/>
        </authorList>
    </citation>
    <scope>NUCLEOTIDE SEQUENCE</scope>
    <source>
        <strain evidence="8">Modern_marine.mb.64</strain>
    </source>
</reference>
<keyword evidence="3" id="KW-0479">Metal-binding</keyword>
<dbReference type="AlphaFoldDB" id="A0A948RVK8"/>
<proteinExistence type="predicted"/>
<dbReference type="InterPro" id="IPR043461">
    <property type="entry name" value="LpxH-like"/>
</dbReference>
<dbReference type="InterPro" id="IPR029052">
    <property type="entry name" value="Metallo-depent_PP-like"/>
</dbReference>
<accession>A0A948RVK8</accession>
<evidence type="ECO:0000313" key="9">
    <source>
        <dbReference type="Proteomes" id="UP000777784"/>
    </source>
</evidence>
<dbReference type="Proteomes" id="UP000777784">
    <property type="component" value="Unassembled WGS sequence"/>
</dbReference>
<evidence type="ECO:0000256" key="4">
    <source>
        <dbReference type="ARBA" id="ARBA00022801"/>
    </source>
</evidence>
<sequence length="279" mass="32309">MTHQSRTEGSSKPVRSNGIALFLSDLHLGVASDVPERVAWLLDLLHQARHRVSEVYLLGDLFDFWFEYHRAIPKGYFHFLRALSALVDEGIPVTYLGGNHDFWVGPYLERELGIEVFDRPVERQIQGRRIFLAHGDGLARGDNLYRVLNKILKNRFCIALYRLLHPDLGIPFAHWVSNISRRHKLVREILLPRLYQDIALPRFEAGYDAVVMGHVHAPAHIRRKDPLGEKEYIILGDWIKNFTYMEMEGGRFRLMRWNPQGESRLCAPESPPIKTPTRA</sequence>
<dbReference type="InterPro" id="IPR004843">
    <property type="entry name" value="Calcineurin-like_PHP"/>
</dbReference>
<dbReference type="Gene3D" id="3.60.21.10">
    <property type="match status" value="1"/>
</dbReference>
<dbReference type="GO" id="GO:0008758">
    <property type="term" value="F:UDP-2,3-diacylglucosamine hydrolase activity"/>
    <property type="evidence" value="ECO:0007669"/>
    <property type="project" value="TreeGrafter"/>
</dbReference>
<keyword evidence="6" id="KW-0464">Manganese</keyword>
<keyword evidence="2" id="KW-0997">Cell inner membrane</keyword>
<feature type="domain" description="Calcineurin-like phosphoesterase" evidence="7">
    <location>
        <begin position="21"/>
        <end position="218"/>
    </location>
</feature>
<keyword evidence="5" id="KW-0472">Membrane</keyword>